<dbReference type="EMBL" id="KN818298">
    <property type="protein sequence ID" value="KIL60491.1"/>
    <property type="molecule type" value="Genomic_DNA"/>
</dbReference>
<keyword evidence="7" id="KW-1185">Reference proteome</keyword>
<keyword evidence="2" id="KW-0396">Initiation factor</keyword>
<reference evidence="6 7" key="1">
    <citation type="submission" date="2014-04" db="EMBL/GenBank/DDBJ databases">
        <title>Evolutionary Origins and Diversification of the Mycorrhizal Mutualists.</title>
        <authorList>
            <consortium name="DOE Joint Genome Institute"/>
            <consortium name="Mycorrhizal Genomics Consortium"/>
            <person name="Kohler A."/>
            <person name="Kuo A."/>
            <person name="Nagy L.G."/>
            <person name="Floudas D."/>
            <person name="Copeland A."/>
            <person name="Barry K.W."/>
            <person name="Cichocki N."/>
            <person name="Veneault-Fourrey C."/>
            <person name="LaButti K."/>
            <person name="Lindquist E.A."/>
            <person name="Lipzen A."/>
            <person name="Lundell T."/>
            <person name="Morin E."/>
            <person name="Murat C."/>
            <person name="Riley R."/>
            <person name="Ohm R."/>
            <person name="Sun H."/>
            <person name="Tunlid A."/>
            <person name="Henrissat B."/>
            <person name="Grigoriev I.V."/>
            <person name="Hibbett D.S."/>
            <person name="Martin F."/>
        </authorList>
    </citation>
    <scope>NUCLEOTIDE SEQUENCE [LARGE SCALE GENOMIC DNA]</scope>
    <source>
        <strain evidence="6 7">Koide BX008</strain>
    </source>
</reference>
<protein>
    <recommendedName>
        <fullName evidence="5">MIF4G domain-containing protein</fullName>
    </recommendedName>
</protein>
<gene>
    <name evidence="6" type="ORF">M378DRAFT_918886</name>
</gene>
<dbReference type="InterPro" id="IPR003890">
    <property type="entry name" value="MIF4G-like_typ-3"/>
</dbReference>
<evidence type="ECO:0000256" key="2">
    <source>
        <dbReference type="ARBA" id="ARBA00022540"/>
    </source>
</evidence>
<evidence type="ECO:0000259" key="5">
    <source>
        <dbReference type="SMART" id="SM00543"/>
    </source>
</evidence>
<dbReference type="PANTHER" id="PTHR23253:SF9">
    <property type="entry name" value="EUKARYOTIC TRANSLATION INITIATION FACTOR 4 GAMMA 2"/>
    <property type="match status" value="1"/>
</dbReference>
<comment type="similarity">
    <text evidence="1">Belongs to the eukaryotic initiation factor 4G family.</text>
</comment>
<feature type="compositionally biased region" description="Low complexity" evidence="4">
    <location>
        <begin position="29"/>
        <end position="50"/>
    </location>
</feature>
<sequence>MVVNQSHVAVSELENTRAKAATTPHRNSPAKQPLSSSSRSPNAPSPSDASRSQDDDETQLTLENMPGSTSHLIAKFLDELTMDNFDVVSVKILQWVNANDSQTLYHVTRLIVEKAVNNQGQTDVCVHLCKKMVKRVSGKIRDTITKNSKCSVIGGGPLFREHLGEVCQKKLEGVAVSITTALASSKTSLDSLPGTTRQPEVRRLRLIRFIRQLSDLTSKSEVSDVIISRAIVEKWIATLLDAKNAEKLVTLSILLDNAGPRWDATKKLETRMNSCFVEMTNIAQKTDNGRLRTLLQDVIERRNKGWVVNETTQQRRDLAENRRASCSSEVELANQQPELETMKTSKGGGNRLCHIQ</sequence>
<dbReference type="SMART" id="SM00543">
    <property type="entry name" value="MIF4G"/>
    <property type="match status" value="1"/>
</dbReference>
<dbReference type="GO" id="GO:0016281">
    <property type="term" value="C:eukaryotic translation initiation factor 4F complex"/>
    <property type="evidence" value="ECO:0007669"/>
    <property type="project" value="TreeGrafter"/>
</dbReference>
<dbReference type="InParanoid" id="A0A0C2WUN6"/>
<feature type="domain" description="MIF4G" evidence="5">
    <location>
        <begin position="70"/>
        <end position="305"/>
    </location>
</feature>
<dbReference type="InterPro" id="IPR016024">
    <property type="entry name" value="ARM-type_fold"/>
</dbReference>
<dbReference type="PANTHER" id="PTHR23253">
    <property type="entry name" value="EUKARYOTIC TRANSLATION INITIATION FACTOR 4 GAMMA"/>
    <property type="match status" value="1"/>
</dbReference>
<evidence type="ECO:0000256" key="4">
    <source>
        <dbReference type="SAM" id="MobiDB-lite"/>
    </source>
</evidence>
<keyword evidence="3" id="KW-0648">Protein biosynthesis</keyword>
<evidence type="ECO:0000313" key="7">
    <source>
        <dbReference type="Proteomes" id="UP000054549"/>
    </source>
</evidence>
<dbReference type="HOGENOM" id="CLU_066660_0_0_1"/>
<dbReference type="Pfam" id="PF02854">
    <property type="entry name" value="MIF4G"/>
    <property type="match status" value="1"/>
</dbReference>
<name>A0A0C2WUN6_AMAMK</name>
<dbReference type="STRING" id="946122.A0A0C2WUN6"/>
<evidence type="ECO:0000256" key="1">
    <source>
        <dbReference type="ARBA" id="ARBA00005775"/>
    </source>
</evidence>
<organism evidence="6 7">
    <name type="scientific">Amanita muscaria (strain Koide BX008)</name>
    <dbReference type="NCBI Taxonomy" id="946122"/>
    <lineage>
        <taxon>Eukaryota</taxon>
        <taxon>Fungi</taxon>
        <taxon>Dikarya</taxon>
        <taxon>Basidiomycota</taxon>
        <taxon>Agaricomycotina</taxon>
        <taxon>Agaricomycetes</taxon>
        <taxon>Agaricomycetidae</taxon>
        <taxon>Agaricales</taxon>
        <taxon>Pluteineae</taxon>
        <taxon>Amanitaceae</taxon>
        <taxon>Amanita</taxon>
    </lineage>
</organism>
<dbReference type="AlphaFoldDB" id="A0A0C2WUN6"/>
<evidence type="ECO:0000313" key="6">
    <source>
        <dbReference type="EMBL" id="KIL60491.1"/>
    </source>
</evidence>
<dbReference type="SUPFAM" id="SSF48371">
    <property type="entry name" value="ARM repeat"/>
    <property type="match status" value="1"/>
</dbReference>
<evidence type="ECO:0000256" key="3">
    <source>
        <dbReference type="ARBA" id="ARBA00022917"/>
    </source>
</evidence>
<proteinExistence type="inferred from homology"/>
<feature type="region of interest" description="Disordered" evidence="4">
    <location>
        <begin position="1"/>
        <end position="65"/>
    </location>
</feature>
<dbReference type="GO" id="GO:0003743">
    <property type="term" value="F:translation initiation factor activity"/>
    <property type="evidence" value="ECO:0007669"/>
    <property type="project" value="UniProtKB-KW"/>
</dbReference>
<dbReference type="GO" id="GO:0003729">
    <property type="term" value="F:mRNA binding"/>
    <property type="evidence" value="ECO:0007669"/>
    <property type="project" value="TreeGrafter"/>
</dbReference>
<dbReference type="Proteomes" id="UP000054549">
    <property type="component" value="Unassembled WGS sequence"/>
</dbReference>
<accession>A0A0C2WUN6</accession>
<dbReference type="Gene3D" id="1.25.40.180">
    <property type="match status" value="1"/>
</dbReference>